<proteinExistence type="inferred from homology"/>
<sequence length="161" mass="18073">MRVDDIPQVVAIETRAYEFPWTQQNFVDSLNAGYLGVVAVAPQPRDPTSGPAADVLQAYAILMPAIDDLHILNLCVAPASQGRGLGQRLLAEIRRITLTLHIPTLLLEVRPSNTHAIRLYERSGFTEIGRRKNYYPARNRVREDAIVMRARLKRSDVDASR</sequence>
<comment type="subcellular location">
    <subcellularLocation>
        <location evidence="5">Cytoplasm</location>
    </subcellularLocation>
</comment>
<accession>A0ABT3ZII1</accession>
<evidence type="ECO:0000256" key="1">
    <source>
        <dbReference type="ARBA" id="ARBA00005395"/>
    </source>
</evidence>
<dbReference type="NCBIfam" id="TIGR01575">
    <property type="entry name" value="rimI"/>
    <property type="match status" value="1"/>
</dbReference>
<dbReference type="GO" id="GO:0008999">
    <property type="term" value="F:protein-N-terminal-alanine acetyltransferase activity"/>
    <property type="evidence" value="ECO:0007669"/>
    <property type="project" value="UniProtKB-EC"/>
</dbReference>
<comment type="similarity">
    <text evidence="1 5">Belongs to the acetyltransferase family. RimI subfamily.</text>
</comment>
<evidence type="ECO:0000313" key="8">
    <source>
        <dbReference type="Proteomes" id="UP001082899"/>
    </source>
</evidence>
<evidence type="ECO:0000256" key="5">
    <source>
        <dbReference type="HAMAP-Rule" id="MF_02210"/>
    </source>
</evidence>
<evidence type="ECO:0000256" key="3">
    <source>
        <dbReference type="ARBA" id="ARBA00022679"/>
    </source>
</evidence>
<evidence type="ECO:0000256" key="2">
    <source>
        <dbReference type="ARBA" id="ARBA00022490"/>
    </source>
</evidence>
<dbReference type="HAMAP" id="MF_02210">
    <property type="entry name" value="RimI"/>
    <property type="match status" value="1"/>
</dbReference>
<dbReference type="PANTHER" id="PTHR43420">
    <property type="entry name" value="ACETYLTRANSFERASE"/>
    <property type="match status" value="1"/>
</dbReference>
<dbReference type="EMBL" id="JAPMXC010000001">
    <property type="protein sequence ID" value="MCY0386336.1"/>
    <property type="molecule type" value="Genomic_DNA"/>
</dbReference>
<dbReference type="EC" id="2.3.1.266" evidence="5"/>
<feature type="binding site" evidence="5">
    <location>
        <position position="113"/>
    </location>
    <ligand>
        <name>acetyl-CoA</name>
        <dbReference type="ChEBI" id="CHEBI:57288"/>
    </ligand>
</feature>
<dbReference type="InterPro" id="IPR016181">
    <property type="entry name" value="Acyl_CoA_acyltransferase"/>
</dbReference>
<reference evidence="7" key="1">
    <citation type="submission" date="2022-11" db="EMBL/GenBank/DDBJ databases">
        <title>Robbsia betulipollinis sp. nov., isolated from pollen of birch (Betula pendula).</title>
        <authorList>
            <person name="Shi H."/>
            <person name="Ambika Manirajan B."/>
            <person name="Ratering S."/>
            <person name="Geissler-Plaum R."/>
            <person name="Schnell S."/>
        </authorList>
    </citation>
    <scope>NUCLEOTIDE SEQUENCE</scope>
    <source>
        <strain evidence="7">Bb-Pol-6</strain>
    </source>
</reference>
<dbReference type="PROSITE" id="PS51186">
    <property type="entry name" value="GNAT"/>
    <property type="match status" value="1"/>
</dbReference>
<comment type="caution">
    <text evidence="7">The sequence shown here is derived from an EMBL/GenBank/DDBJ whole genome shotgun (WGS) entry which is preliminary data.</text>
</comment>
<evidence type="ECO:0000259" key="6">
    <source>
        <dbReference type="PROSITE" id="PS51186"/>
    </source>
</evidence>
<comment type="function">
    <text evidence="5">Acetylates the N-terminal alanine of ribosomal protein bS18.</text>
</comment>
<dbReference type="Pfam" id="PF00583">
    <property type="entry name" value="Acetyltransf_1"/>
    <property type="match status" value="1"/>
</dbReference>
<dbReference type="RefSeq" id="WP_267847652.1">
    <property type="nucleotide sequence ID" value="NZ_JAPMXC010000001.1"/>
</dbReference>
<keyword evidence="2 5" id="KW-0963">Cytoplasm</keyword>
<keyword evidence="7" id="KW-0689">Ribosomal protein</keyword>
<dbReference type="InterPro" id="IPR006464">
    <property type="entry name" value="AcTrfase_RimI/Ard1"/>
</dbReference>
<feature type="active site" description="Proton donor" evidence="5">
    <location>
        <position position="120"/>
    </location>
</feature>
<dbReference type="CDD" id="cd04301">
    <property type="entry name" value="NAT_SF"/>
    <property type="match status" value="1"/>
</dbReference>
<organism evidence="7 8">
    <name type="scientific">Robbsia betulipollinis</name>
    <dbReference type="NCBI Taxonomy" id="2981849"/>
    <lineage>
        <taxon>Bacteria</taxon>
        <taxon>Pseudomonadati</taxon>
        <taxon>Pseudomonadota</taxon>
        <taxon>Betaproteobacteria</taxon>
        <taxon>Burkholderiales</taxon>
        <taxon>Burkholderiaceae</taxon>
        <taxon>Robbsia</taxon>
    </lineage>
</organism>
<dbReference type="Gene3D" id="3.40.630.30">
    <property type="match status" value="1"/>
</dbReference>
<feature type="active site" description="Proton acceptor" evidence="5">
    <location>
        <position position="108"/>
    </location>
</feature>
<dbReference type="GO" id="GO:0005840">
    <property type="term" value="C:ribosome"/>
    <property type="evidence" value="ECO:0007669"/>
    <property type="project" value="UniProtKB-KW"/>
</dbReference>
<keyword evidence="3 5" id="KW-0808">Transferase</keyword>
<comment type="catalytic activity">
    <reaction evidence="5">
        <text>N-terminal L-alanyl-[ribosomal protein bS18] + acetyl-CoA = N-terminal N(alpha)-acetyl-L-alanyl-[ribosomal protein bS18] + CoA + H(+)</text>
        <dbReference type="Rhea" id="RHEA:43756"/>
        <dbReference type="Rhea" id="RHEA-COMP:10676"/>
        <dbReference type="Rhea" id="RHEA-COMP:10677"/>
        <dbReference type="ChEBI" id="CHEBI:15378"/>
        <dbReference type="ChEBI" id="CHEBI:57287"/>
        <dbReference type="ChEBI" id="CHEBI:57288"/>
        <dbReference type="ChEBI" id="CHEBI:64718"/>
        <dbReference type="ChEBI" id="CHEBI:83683"/>
        <dbReference type="EC" id="2.3.1.266"/>
    </reaction>
</comment>
<name>A0ABT3ZII1_9BURK</name>
<gene>
    <name evidence="5 7" type="primary">rimI</name>
    <name evidence="7" type="ORF">OVY01_03555</name>
</gene>
<evidence type="ECO:0000313" key="7">
    <source>
        <dbReference type="EMBL" id="MCY0386336.1"/>
    </source>
</evidence>
<comment type="caution">
    <text evidence="5">Lacks conserved residue(s) required for the propagation of feature annotation.</text>
</comment>
<dbReference type="InterPro" id="IPR050680">
    <property type="entry name" value="YpeA/RimI_acetyltransf"/>
</dbReference>
<feature type="domain" description="N-acetyltransferase" evidence="6">
    <location>
        <begin position="1"/>
        <end position="153"/>
    </location>
</feature>
<keyword evidence="7" id="KW-0687">Ribonucleoprotein</keyword>
<keyword evidence="8" id="KW-1185">Reference proteome</keyword>
<dbReference type="InterPro" id="IPR043690">
    <property type="entry name" value="RimI"/>
</dbReference>
<dbReference type="InterPro" id="IPR000182">
    <property type="entry name" value="GNAT_dom"/>
</dbReference>
<protein>
    <recommendedName>
        <fullName evidence="5">[Ribosomal protein bS18]-alanine N-acetyltransferase</fullName>
        <ecNumber evidence="5">2.3.1.266</ecNumber>
    </recommendedName>
</protein>
<keyword evidence="4 5" id="KW-0012">Acyltransferase</keyword>
<evidence type="ECO:0000256" key="4">
    <source>
        <dbReference type="ARBA" id="ARBA00023315"/>
    </source>
</evidence>
<dbReference type="SUPFAM" id="SSF55729">
    <property type="entry name" value="Acyl-CoA N-acyltransferases (Nat)"/>
    <property type="match status" value="1"/>
</dbReference>
<dbReference type="Proteomes" id="UP001082899">
    <property type="component" value="Unassembled WGS sequence"/>
</dbReference>